<evidence type="ECO:0000313" key="2">
    <source>
        <dbReference type="EMBL" id="CAD9524907.1"/>
    </source>
</evidence>
<dbReference type="EMBL" id="HBGU01065685">
    <property type="protein sequence ID" value="CAD9524907.1"/>
    <property type="molecule type" value="Transcribed_RNA"/>
</dbReference>
<reference evidence="2" key="1">
    <citation type="submission" date="2021-01" db="EMBL/GenBank/DDBJ databases">
        <authorList>
            <person name="Corre E."/>
            <person name="Pelletier E."/>
            <person name="Niang G."/>
            <person name="Scheremetjew M."/>
            <person name="Finn R."/>
            <person name="Kale V."/>
            <person name="Holt S."/>
            <person name="Cochrane G."/>
            <person name="Meng A."/>
            <person name="Brown T."/>
            <person name="Cohen L."/>
        </authorList>
    </citation>
    <scope>NUCLEOTIDE SEQUENCE</scope>
    <source>
        <strain evidence="2">UTEX LB 985</strain>
    </source>
</reference>
<proteinExistence type="predicted"/>
<feature type="region of interest" description="Disordered" evidence="1">
    <location>
        <begin position="270"/>
        <end position="293"/>
    </location>
</feature>
<dbReference type="AlphaFoldDB" id="A0A7S2INT3"/>
<evidence type="ECO:0000256" key="1">
    <source>
        <dbReference type="SAM" id="MobiDB-lite"/>
    </source>
</evidence>
<organism evidence="2">
    <name type="scientific">Haptolina brevifila</name>
    <dbReference type="NCBI Taxonomy" id="156173"/>
    <lineage>
        <taxon>Eukaryota</taxon>
        <taxon>Haptista</taxon>
        <taxon>Haptophyta</taxon>
        <taxon>Prymnesiophyceae</taxon>
        <taxon>Prymnesiales</taxon>
        <taxon>Prymnesiaceae</taxon>
        <taxon>Haptolina</taxon>
    </lineage>
</organism>
<gene>
    <name evidence="2" type="ORF">CBRE1094_LOCUS35820</name>
</gene>
<sequence length="293" mass="31828">MLPRNGFLQESRSCPVIGPGEGRPLSPRFGKLNFQGPQRNGVGVVGYDLPEVHRYKRMNSAVNTTLGPGFGIPSSRGDVDLVPPGCGAATFYEVPLERANTAPRLGPGPGRPTSPRGCHLVPPGHGADKLYELPPPETYKQPREPQVPRWDPAYKRFPKVPKIGTDTQYTLPHPNVYMKQSGSLIARLGPGSGRVIGPRIDPKQYMLGDGADALYDVTPISVTKPCKTTTAYTFAPPVARKEVGARNPDVPIRILPADAPAWLDRLSTYTPRPKKPWLERSRSTPGLTTKSTG</sequence>
<name>A0A7S2INT3_9EUKA</name>
<accession>A0A7S2INT3</accession>
<protein>
    <submittedName>
        <fullName evidence="2">Uncharacterized protein</fullName>
    </submittedName>
</protein>
<feature type="compositionally biased region" description="Polar residues" evidence="1">
    <location>
        <begin position="283"/>
        <end position="293"/>
    </location>
</feature>
<feature type="region of interest" description="Disordered" evidence="1">
    <location>
        <begin position="1"/>
        <end position="22"/>
    </location>
</feature>